<keyword evidence="1" id="KW-0456">Lyase</keyword>
<keyword evidence="3" id="KW-0378">Hydrolase</keyword>
<dbReference type="PANTHER" id="PTHR21240">
    <property type="entry name" value="2-AMINO-3-CARBOXYLMUCONATE-6-SEMIALDEHYDE DECARBOXYLASE"/>
    <property type="match status" value="1"/>
</dbReference>
<dbReference type="GO" id="GO:0016787">
    <property type="term" value="F:hydrolase activity"/>
    <property type="evidence" value="ECO:0007669"/>
    <property type="project" value="UniProtKB-KW"/>
</dbReference>
<dbReference type="InterPro" id="IPR032466">
    <property type="entry name" value="Metal_Hydrolase"/>
</dbReference>
<keyword evidence="4" id="KW-1185">Reference proteome</keyword>
<evidence type="ECO:0000256" key="1">
    <source>
        <dbReference type="ARBA" id="ARBA00023239"/>
    </source>
</evidence>
<reference evidence="3 4" key="1">
    <citation type="journal article" date="2019" name="Emerg. Microbes Infect.">
        <title>Comprehensive subspecies identification of 175 nontuberculous mycobacteria species based on 7547 genomic profiles.</title>
        <authorList>
            <person name="Matsumoto Y."/>
            <person name="Kinjo T."/>
            <person name="Motooka D."/>
            <person name="Nabeya D."/>
            <person name="Jung N."/>
            <person name="Uechi K."/>
            <person name="Horii T."/>
            <person name="Iida T."/>
            <person name="Fujita J."/>
            <person name="Nakamura S."/>
        </authorList>
    </citation>
    <scope>NUCLEOTIDE SEQUENCE [LARGE SCALE GENOMIC DNA]</scope>
    <source>
        <strain evidence="3 4">JCM 17783</strain>
    </source>
</reference>
<dbReference type="Gene3D" id="3.20.20.140">
    <property type="entry name" value="Metal-dependent hydrolases"/>
    <property type="match status" value="1"/>
</dbReference>
<feature type="domain" description="Amidohydrolase-related" evidence="2">
    <location>
        <begin position="43"/>
        <end position="328"/>
    </location>
</feature>
<organism evidence="3 4">
    <name type="scientific">Mycobacterium stomatepiae</name>
    <dbReference type="NCBI Taxonomy" id="470076"/>
    <lineage>
        <taxon>Bacteria</taxon>
        <taxon>Bacillati</taxon>
        <taxon>Actinomycetota</taxon>
        <taxon>Actinomycetes</taxon>
        <taxon>Mycobacteriales</taxon>
        <taxon>Mycobacteriaceae</taxon>
        <taxon>Mycobacterium</taxon>
        <taxon>Mycobacterium simiae complex</taxon>
    </lineage>
</organism>
<evidence type="ECO:0000313" key="3">
    <source>
        <dbReference type="EMBL" id="BBY23525.1"/>
    </source>
</evidence>
<dbReference type="SUPFAM" id="SSF51556">
    <property type="entry name" value="Metallo-dependent hydrolases"/>
    <property type="match status" value="1"/>
</dbReference>
<dbReference type="GO" id="GO:0016831">
    <property type="term" value="F:carboxy-lyase activity"/>
    <property type="evidence" value="ECO:0007669"/>
    <property type="project" value="InterPro"/>
</dbReference>
<accession>A0A7I7QB44</accession>
<dbReference type="EMBL" id="AP022587">
    <property type="protein sequence ID" value="BBY23525.1"/>
    <property type="molecule type" value="Genomic_DNA"/>
</dbReference>
<evidence type="ECO:0000259" key="2">
    <source>
        <dbReference type="Pfam" id="PF04909"/>
    </source>
</evidence>
<evidence type="ECO:0000313" key="4">
    <source>
        <dbReference type="Proteomes" id="UP000467130"/>
    </source>
</evidence>
<protein>
    <submittedName>
        <fullName evidence="3">Amidohydrolase</fullName>
    </submittedName>
</protein>
<dbReference type="GO" id="GO:0019748">
    <property type="term" value="P:secondary metabolic process"/>
    <property type="evidence" value="ECO:0007669"/>
    <property type="project" value="TreeGrafter"/>
</dbReference>
<dbReference type="Proteomes" id="UP000467130">
    <property type="component" value="Chromosome"/>
</dbReference>
<dbReference type="InterPro" id="IPR006680">
    <property type="entry name" value="Amidohydro-rel"/>
</dbReference>
<dbReference type="Pfam" id="PF04909">
    <property type="entry name" value="Amidohydro_2"/>
    <property type="match status" value="1"/>
</dbReference>
<sequence length="373" mass="40889">MRYIALEEAFSIPELAERQPTAEHQRLQKRMTPEYAARCGLRLPDFAEHRLAEMDDAGIDIQVLSLTSPGLQVDIDAERARDNARFANDYLAKAISENPDRFRGFAALPLQDPAAAVAELERAVTQDGFCGALVNDCITGPGGRYLDAPEYDELWAAVESLGVPLYLHPGAPPADHWQVIEGRPELYGATWSWAAEVSGHALRILFGGVFDRHPGATMILGHMGEFLPFQRSRIDSRFASTSLSATSTLRRTPSDYLGTNIVFTKSGVFSPAVMLGAVLGVGADALMFSIDYPYESSYDAVQGFEQTALSATDREKIAHGTAERLLRIDYRLCNRRGSTPARRHAATAHGVYRNQSGNRLSTGFNARTAAAKR</sequence>
<proteinExistence type="predicted"/>
<dbReference type="KEGG" id="msto:MSTO_37300"/>
<dbReference type="PANTHER" id="PTHR21240:SF30">
    <property type="entry name" value="AMIDOHYDROLASE-RELATED DOMAIN-CONTAINING PROTEIN-RELATED"/>
    <property type="match status" value="1"/>
</dbReference>
<dbReference type="GO" id="GO:0005829">
    <property type="term" value="C:cytosol"/>
    <property type="evidence" value="ECO:0007669"/>
    <property type="project" value="TreeGrafter"/>
</dbReference>
<gene>
    <name evidence="3" type="ORF">MSTO_37300</name>
</gene>
<name>A0A7I7QB44_9MYCO</name>
<dbReference type="InterPro" id="IPR032465">
    <property type="entry name" value="ACMSD"/>
</dbReference>
<dbReference type="AlphaFoldDB" id="A0A7I7QB44"/>